<dbReference type="Gene3D" id="1.10.225.10">
    <property type="entry name" value="Saposin-like"/>
    <property type="match status" value="3"/>
</dbReference>
<comment type="function">
    <text evidence="10">Pulmonary surfactant-associated proteins promote alveolar stability by lowering the surface tension at the air-liquid interface in the peripheral air spaces. SP-B increases the collapse pressure of palmitic acid to nearly 70 millinewtons per meter.</text>
</comment>
<accession>A0AAV7BPX6</accession>
<evidence type="ECO:0000256" key="3">
    <source>
        <dbReference type="ARBA" id="ARBA00022439"/>
    </source>
</evidence>
<protein>
    <recommendedName>
        <fullName evidence="11">Pulmonary surfactant-associated protein B</fullName>
    </recommendedName>
    <alternativeName>
        <fullName evidence="12">Pulmonary surfactant-associated proteolipid SPL(Phe)</fullName>
    </alternativeName>
</protein>
<keyword evidence="6 13" id="KW-0732">Signal</keyword>
<proteinExistence type="predicted"/>
<dbReference type="InterPro" id="IPR003119">
    <property type="entry name" value="SAP_A"/>
</dbReference>
<evidence type="ECO:0000256" key="4">
    <source>
        <dbReference type="ARBA" id="ARBA00022525"/>
    </source>
</evidence>
<reference evidence="16" key="1">
    <citation type="thesis" date="2020" institute="ProQuest LLC" country="789 East Eisenhower Parkway, Ann Arbor, MI, USA">
        <title>Comparative Genomics and Chromosome Evolution.</title>
        <authorList>
            <person name="Mudd A.B."/>
        </authorList>
    </citation>
    <scope>NUCLEOTIDE SEQUENCE</scope>
    <source>
        <strain evidence="16">237g6f4</strain>
        <tissue evidence="16">Blood</tissue>
    </source>
</reference>
<dbReference type="PANTHER" id="PTHR11480">
    <property type="entry name" value="SAPOSIN-RELATED"/>
    <property type="match status" value="1"/>
</dbReference>
<feature type="domain" description="Saposin B-type" evidence="14">
    <location>
        <begin position="183"/>
        <end position="260"/>
    </location>
</feature>
<dbReference type="InterPro" id="IPR008138">
    <property type="entry name" value="SapB_2"/>
</dbReference>
<sequence>MEGPRLSLVCLLCVIAAVSSKVLVNNKCAQGPEFWCQDLETASQCGAVDHCKQNVWKEDLDTLCLQCKQIVTILIGMAKSSQIQSPIKKFLHDQCSRIPPFQAECMRMVDEYEGVLMSVLESKFNPTSVCTKIKLCSSDEALHWNPEVFDESMLENILPLIRETVQTLHAKATQEMKGEWPIPMPLCWMCKSFVGKFEAAIPKQAIAKGAAALCRALPLKIAGVCQCIMEKYTIIILDTILGKLGPKLVCGLLFMCVSEENCAPEMMPVLEYDTTCDTCQAITAIVKSTSANRTQEDIKVALSKVCTSAKDWKECYEFIQEHEAELTDLLLKPWDHKITCQTLGACPATSKTIHENRACADGPSYWCQSLDNAKECKAIGHCLAHVWH</sequence>
<evidence type="ECO:0000313" key="17">
    <source>
        <dbReference type="Proteomes" id="UP000824782"/>
    </source>
</evidence>
<dbReference type="InterPro" id="IPR051428">
    <property type="entry name" value="Sphingo_Act-Surfact_Prot"/>
</dbReference>
<dbReference type="PRINTS" id="PR01797">
    <property type="entry name" value="SAPOSIN"/>
</dbReference>
<organism evidence="16 17">
    <name type="scientific">Engystomops pustulosus</name>
    <name type="common">Tungara frog</name>
    <name type="synonym">Physalaemus pustulosus</name>
    <dbReference type="NCBI Taxonomy" id="76066"/>
    <lineage>
        <taxon>Eukaryota</taxon>
        <taxon>Metazoa</taxon>
        <taxon>Chordata</taxon>
        <taxon>Craniata</taxon>
        <taxon>Vertebrata</taxon>
        <taxon>Euteleostomi</taxon>
        <taxon>Amphibia</taxon>
        <taxon>Batrachia</taxon>
        <taxon>Anura</taxon>
        <taxon>Neobatrachia</taxon>
        <taxon>Hyloidea</taxon>
        <taxon>Leptodactylidae</taxon>
        <taxon>Leiuperinae</taxon>
        <taxon>Engystomops</taxon>
    </lineage>
</organism>
<evidence type="ECO:0000256" key="2">
    <source>
        <dbReference type="ARBA" id="ARBA00011748"/>
    </source>
</evidence>
<dbReference type="GO" id="GO:0016020">
    <property type="term" value="C:membrane"/>
    <property type="evidence" value="ECO:0007669"/>
    <property type="project" value="GOC"/>
</dbReference>
<keyword evidence="17" id="KW-1185">Reference proteome</keyword>
<dbReference type="SMART" id="SM00162">
    <property type="entry name" value="SAPA"/>
    <property type="match status" value="2"/>
</dbReference>
<comment type="subcellular location">
    <subcellularLocation>
        <location evidence="1">Secreted</location>
        <location evidence="1">Extracellular space</location>
        <location evidence="1">Surface film</location>
    </subcellularLocation>
</comment>
<evidence type="ECO:0000256" key="7">
    <source>
        <dbReference type="ARBA" id="ARBA00022737"/>
    </source>
</evidence>
<dbReference type="InterPro" id="IPR008139">
    <property type="entry name" value="SaposinB_dom"/>
</dbReference>
<dbReference type="GO" id="GO:0005764">
    <property type="term" value="C:lysosome"/>
    <property type="evidence" value="ECO:0007669"/>
    <property type="project" value="InterPro"/>
</dbReference>
<dbReference type="Pfam" id="PF02199">
    <property type="entry name" value="SapA"/>
    <property type="match status" value="2"/>
</dbReference>
<dbReference type="PROSITE" id="PS50015">
    <property type="entry name" value="SAP_B"/>
    <property type="match status" value="3"/>
</dbReference>
<evidence type="ECO:0000256" key="8">
    <source>
        <dbReference type="ARBA" id="ARBA00023157"/>
    </source>
</evidence>
<feature type="domain" description="Saposin B-type" evidence="14">
    <location>
        <begin position="60"/>
        <end position="140"/>
    </location>
</feature>
<gene>
    <name evidence="16" type="ORF">GDO81_009238</name>
</gene>
<keyword evidence="3" id="KW-0767">Surface film</keyword>
<dbReference type="GO" id="GO:0006665">
    <property type="term" value="P:sphingolipid metabolic process"/>
    <property type="evidence" value="ECO:0007669"/>
    <property type="project" value="InterPro"/>
</dbReference>
<keyword evidence="7" id="KW-0677">Repeat</keyword>
<dbReference type="Pfam" id="PF03489">
    <property type="entry name" value="SapB_2"/>
    <property type="match status" value="1"/>
</dbReference>
<dbReference type="EMBL" id="WNYA01000004">
    <property type="protein sequence ID" value="KAG8574593.1"/>
    <property type="molecule type" value="Genomic_DNA"/>
</dbReference>
<dbReference type="PROSITE" id="PS51110">
    <property type="entry name" value="SAP_A"/>
    <property type="match status" value="2"/>
</dbReference>
<evidence type="ECO:0000259" key="14">
    <source>
        <dbReference type="PROSITE" id="PS50015"/>
    </source>
</evidence>
<dbReference type="SUPFAM" id="SSF47862">
    <property type="entry name" value="Saposin"/>
    <property type="match status" value="3"/>
</dbReference>
<evidence type="ECO:0000256" key="12">
    <source>
        <dbReference type="ARBA" id="ARBA00041785"/>
    </source>
</evidence>
<feature type="signal peptide" evidence="13">
    <location>
        <begin position="1"/>
        <end position="20"/>
    </location>
</feature>
<evidence type="ECO:0000256" key="1">
    <source>
        <dbReference type="ARBA" id="ARBA00004364"/>
    </source>
</evidence>
<dbReference type="InterPro" id="IPR008373">
    <property type="entry name" value="Saposin"/>
</dbReference>
<dbReference type="SMART" id="SM00741">
    <property type="entry name" value="SapB"/>
    <property type="match status" value="3"/>
</dbReference>
<evidence type="ECO:0000259" key="15">
    <source>
        <dbReference type="PROSITE" id="PS51110"/>
    </source>
</evidence>
<dbReference type="GO" id="GO:0005576">
    <property type="term" value="C:extracellular region"/>
    <property type="evidence" value="ECO:0007669"/>
    <property type="project" value="UniProtKB-SubCell"/>
</dbReference>
<name>A0AAV7BPX6_ENGPU</name>
<dbReference type="Proteomes" id="UP000824782">
    <property type="component" value="Unassembled WGS sequence"/>
</dbReference>
<evidence type="ECO:0000256" key="10">
    <source>
        <dbReference type="ARBA" id="ARBA00037221"/>
    </source>
</evidence>
<feature type="domain" description="Saposin A-type" evidence="15">
    <location>
        <begin position="352"/>
        <end position="388"/>
    </location>
</feature>
<keyword evidence="8" id="KW-1015">Disulfide bond</keyword>
<evidence type="ECO:0000256" key="11">
    <source>
        <dbReference type="ARBA" id="ARBA00041094"/>
    </source>
</evidence>
<dbReference type="InterPro" id="IPR011001">
    <property type="entry name" value="Saposin-like"/>
</dbReference>
<feature type="chain" id="PRO_5043440042" description="Pulmonary surfactant-associated protein B" evidence="13">
    <location>
        <begin position="21"/>
        <end position="388"/>
    </location>
</feature>
<dbReference type="PANTHER" id="PTHR11480:SF33">
    <property type="entry name" value="PULMONARY SURFACTANT-ASSOCIATED PROTEIN B"/>
    <property type="match status" value="1"/>
</dbReference>
<dbReference type="AlphaFoldDB" id="A0AAV7BPX6"/>
<keyword evidence="9" id="KW-0325">Glycoprotein</keyword>
<evidence type="ECO:0000256" key="5">
    <source>
        <dbReference type="ARBA" id="ARBA00022713"/>
    </source>
</evidence>
<comment type="caution">
    <text evidence="16">The sequence shown here is derived from an EMBL/GenBank/DDBJ whole genome shotgun (WGS) entry which is preliminary data.</text>
</comment>
<evidence type="ECO:0000256" key="13">
    <source>
        <dbReference type="SAM" id="SignalP"/>
    </source>
</evidence>
<evidence type="ECO:0000256" key="9">
    <source>
        <dbReference type="ARBA" id="ARBA00023180"/>
    </source>
</evidence>
<keyword evidence="5" id="KW-0305">Gaseous exchange</keyword>
<keyword evidence="4" id="KW-0964">Secreted</keyword>
<feature type="domain" description="Saposin B-type" evidence="14">
    <location>
        <begin position="272"/>
        <end position="350"/>
    </location>
</feature>
<evidence type="ECO:0000313" key="16">
    <source>
        <dbReference type="EMBL" id="KAG8574593.1"/>
    </source>
</evidence>
<comment type="subunit">
    <text evidence="2">Homodimer; disulfide-linked.</text>
</comment>
<evidence type="ECO:0000256" key="6">
    <source>
        <dbReference type="ARBA" id="ARBA00022729"/>
    </source>
</evidence>
<feature type="domain" description="Saposin A-type" evidence="15">
    <location>
        <begin position="21"/>
        <end position="61"/>
    </location>
</feature>